<evidence type="ECO:0000313" key="3">
    <source>
        <dbReference type="Proteomes" id="UP000538292"/>
    </source>
</evidence>
<dbReference type="InterPro" id="IPR019734">
    <property type="entry name" value="TPR_rpt"/>
</dbReference>
<dbReference type="Gene3D" id="1.10.260.40">
    <property type="entry name" value="lambda repressor-like DNA-binding domains"/>
    <property type="match status" value="1"/>
</dbReference>
<reference evidence="2 3" key="1">
    <citation type="submission" date="2020-07" db="EMBL/GenBank/DDBJ databases">
        <title>Thermoactinomyces phylogeny.</title>
        <authorList>
            <person name="Dunlap C."/>
        </authorList>
    </citation>
    <scope>NUCLEOTIDE SEQUENCE [LARGE SCALE GENOMIC DNA]</scope>
    <source>
        <strain evidence="2 3">AMNI-1</strain>
    </source>
</reference>
<accession>A0A7W1XRB6</accession>
<dbReference type="Pfam" id="PF13424">
    <property type="entry name" value="TPR_12"/>
    <property type="match status" value="1"/>
</dbReference>
<dbReference type="Gene3D" id="1.25.40.10">
    <property type="entry name" value="Tetratricopeptide repeat domain"/>
    <property type="match status" value="2"/>
</dbReference>
<name>A0A7W1XRB6_9BACL</name>
<dbReference type="SMART" id="SM00028">
    <property type="entry name" value="TPR"/>
    <property type="match status" value="6"/>
</dbReference>
<feature type="repeat" description="TPR" evidence="1">
    <location>
        <begin position="279"/>
        <end position="312"/>
    </location>
</feature>
<dbReference type="GO" id="GO:0003677">
    <property type="term" value="F:DNA binding"/>
    <property type="evidence" value="ECO:0007669"/>
    <property type="project" value="InterPro"/>
</dbReference>
<dbReference type="GO" id="GO:0051301">
    <property type="term" value="P:cell division"/>
    <property type="evidence" value="ECO:0007669"/>
    <property type="project" value="TreeGrafter"/>
</dbReference>
<dbReference type="RefSeq" id="WP_181738609.1">
    <property type="nucleotide sequence ID" value="NZ_JACEOL010000018.1"/>
</dbReference>
<dbReference type="PANTHER" id="PTHR12558">
    <property type="entry name" value="CELL DIVISION CYCLE 16,23,27"/>
    <property type="match status" value="1"/>
</dbReference>
<comment type="caution">
    <text evidence="2">The sequence shown here is derived from an EMBL/GenBank/DDBJ whole genome shotgun (WGS) entry which is preliminary data.</text>
</comment>
<dbReference type="InterPro" id="IPR001387">
    <property type="entry name" value="Cro/C1-type_HTH"/>
</dbReference>
<proteinExistence type="predicted"/>
<dbReference type="EMBL" id="JACEOL010000018">
    <property type="protein sequence ID" value="MBA4601771.1"/>
    <property type="molecule type" value="Genomic_DNA"/>
</dbReference>
<dbReference type="AlphaFoldDB" id="A0A7W1XRB6"/>
<dbReference type="PANTHER" id="PTHR12558:SF13">
    <property type="entry name" value="CELL DIVISION CYCLE PROTEIN 27 HOMOLOG"/>
    <property type="match status" value="1"/>
</dbReference>
<gene>
    <name evidence="2" type="ORF">H2C83_05440</name>
</gene>
<dbReference type="SUPFAM" id="SSF47413">
    <property type="entry name" value="lambda repressor-like DNA-binding domains"/>
    <property type="match status" value="1"/>
</dbReference>
<protein>
    <submittedName>
        <fullName evidence="2">Tetratricopeptide repeat protein</fullName>
    </submittedName>
</protein>
<dbReference type="CDD" id="cd00093">
    <property type="entry name" value="HTH_XRE"/>
    <property type="match status" value="1"/>
</dbReference>
<dbReference type="PROSITE" id="PS50005">
    <property type="entry name" value="TPR"/>
    <property type="match status" value="2"/>
</dbReference>
<evidence type="ECO:0000313" key="2">
    <source>
        <dbReference type="EMBL" id="MBA4601771.1"/>
    </source>
</evidence>
<dbReference type="SUPFAM" id="SSF48452">
    <property type="entry name" value="TPR-like"/>
    <property type="match status" value="2"/>
</dbReference>
<dbReference type="Proteomes" id="UP000538292">
    <property type="component" value="Unassembled WGS sequence"/>
</dbReference>
<sequence length="440" mass="51446">MLPLDHENAGRVIKKRRKEMGLRQSDLVDNMIKLHTIRKVEKGEVVNDEIYLRICNKLDLNVKQLSKSYDDEKEREEQLKFQLFAIEHDIDMAGPDKGLEELRITEIDKNSPLQTTYLFLKGKCLARKKYWKKAQAQFLKTLSLLKQFPEWEKTNLRAATYNELGRCCYYLNNIEQALNYIEKGLESYIPEGDREYVVYHLQLSKVIYLEKLDRDEDAFLTLEEMWKQVDKIESIEIRSSMYEVHAILLSKQKLHEKAIEFATKGLHLARVDQNVDRAFELWTALGSSYQYMGDYFKAEVAFRTALKLEKKIGKKNMLVSTHTKLGMLYLKTKKIPFAQKALLNAVQTGQKTNDALKYCRALIALGDCYMMQNKNKDARKQFQQALTLSEKHALKNLEPEILVKLAKCCEEEDPVTYEKYKNRFFQSYCQQLLEKGGGQP</sequence>
<dbReference type="InterPro" id="IPR011990">
    <property type="entry name" value="TPR-like_helical_dom_sf"/>
</dbReference>
<evidence type="ECO:0000256" key="1">
    <source>
        <dbReference type="PROSITE-ProRule" id="PRU00339"/>
    </source>
</evidence>
<dbReference type="Pfam" id="PF13181">
    <property type="entry name" value="TPR_8"/>
    <property type="match status" value="2"/>
</dbReference>
<organism evidence="2 3">
    <name type="scientific">Thermoactinomyces mirandus</name>
    <dbReference type="NCBI Taxonomy" id="2756294"/>
    <lineage>
        <taxon>Bacteria</taxon>
        <taxon>Bacillati</taxon>
        <taxon>Bacillota</taxon>
        <taxon>Bacilli</taxon>
        <taxon>Bacillales</taxon>
        <taxon>Thermoactinomycetaceae</taxon>
        <taxon>Thermoactinomyces</taxon>
    </lineage>
</organism>
<keyword evidence="3" id="KW-1185">Reference proteome</keyword>
<keyword evidence="1" id="KW-0802">TPR repeat</keyword>
<dbReference type="InterPro" id="IPR010982">
    <property type="entry name" value="Lambda_DNA-bd_dom_sf"/>
</dbReference>
<feature type="repeat" description="TPR" evidence="1">
    <location>
        <begin position="359"/>
        <end position="392"/>
    </location>
</feature>